<evidence type="ECO:0000313" key="1">
    <source>
        <dbReference type="EMBL" id="KZV30387.1"/>
    </source>
</evidence>
<name>A0A2Z7BEL2_9LAMI</name>
<protein>
    <submittedName>
        <fullName evidence="1">Uncharacterized protein</fullName>
    </submittedName>
</protein>
<evidence type="ECO:0000313" key="2">
    <source>
        <dbReference type="Proteomes" id="UP000250235"/>
    </source>
</evidence>
<dbReference type="AlphaFoldDB" id="A0A2Z7BEL2"/>
<keyword evidence="2" id="KW-1185">Reference proteome</keyword>
<gene>
    <name evidence="1" type="ORF">F511_23018</name>
</gene>
<dbReference type="EMBL" id="KV008294">
    <property type="protein sequence ID" value="KZV30387.1"/>
    <property type="molecule type" value="Genomic_DNA"/>
</dbReference>
<dbReference type="Proteomes" id="UP000250235">
    <property type="component" value="Unassembled WGS sequence"/>
</dbReference>
<organism evidence="1 2">
    <name type="scientific">Dorcoceras hygrometricum</name>
    <dbReference type="NCBI Taxonomy" id="472368"/>
    <lineage>
        <taxon>Eukaryota</taxon>
        <taxon>Viridiplantae</taxon>
        <taxon>Streptophyta</taxon>
        <taxon>Embryophyta</taxon>
        <taxon>Tracheophyta</taxon>
        <taxon>Spermatophyta</taxon>
        <taxon>Magnoliopsida</taxon>
        <taxon>eudicotyledons</taxon>
        <taxon>Gunneridae</taxon>
        <taxon>Pentapetalae</taxon>
        <taxon>asterids</taxon>
        <taxon>lamiids</taxon>
        <taxon>Lamiales</taxon>
        <taxon>Gesneriaceae</taxon>
        <taxon>Didymocarpoideae</taxon>
        <taxon>Trichosporeae</taxon>
        <taxon>Loxocarpinae</taxon>
        <taxon>Dorcoceras</taxon>
    </lineage>
</organism>
<proteinExistence type="predicted"/>
<accession>A0A2Z7BEL2</accession>
<sequence length="66" mass="7165">MRRSSRSNFKCQFPHGFGRSQAPRCHQGVGSGSAAAPTNNNGVLKTIVIERVFKSNDNSFVQSVVV</sequence>
<reference evidence="1 2" key="1">
    <citation type="journal article" date="2015" name="Proc. Natl. Acad. Sci. U.S.A.">
        <title>The resurrection genome of Boea hygrometrica: A blueprint for survival of dehydration.</title>
        <authorList>
            <person name="Xiao L."/>
            <person name="Yang G."/>
            <person name="Zhang L."/>
            <person name="Yang X."/>
            <person name="Zhao S."/>
            <person name="Ji Z."/>
            <person name="Zhou Q."/>
            <person name="Hu M."/>
            <person name="Wang Y."/>
            <person name="Chen M."/>
            <person name="Xu Y."/>
            <person name="Jin H."/>
            <person name="Xiao X."/>
            <person name="Hu G."/>
            <person name="Bao F."/>
            <person name="Hu Y."/>
            <person name="Wan P."/>
            <person name="Li L."/>
            <person name="Deng X."/>
            <person name="Kuang T."/>
            <person name="Xiang C."/>
            <person name="Zhu J.K."/>
            <person name="Oliver M.J."/>
            <person name="He Y."/>
        </authorList>
    </citation>
    <scope>NUCLEOTIDE SEQUENCE [LARGE SCALE GENOMIC DNA]</scope>
    <source>
        <strain evidence="2">cv. XS01</strain>
    </source>
</reference>